<dbReference type="EMBL" id="JBHSBI010000018">
    <property type="protein sequence ID" value="MFC4011805.1"/>
    <property type="molecule type" value="Genomic_DNA"/>
</dbReference>
<comment type="caution">
    <text evidence="1">The sequence shown here is derived from an EMBL/GenBank/DDBJ whole genome shotgun (WGS) entry which is preliminary data.</text>
</comment>
<proteinExistence type="predicted"/>
<name>A0ABV8GFL7_9ACTN</name>
<dbReference type="Proteomes" id="UP001595851">
    <property type="component" value="Unassembled WGS sequence"/>
</dbReference>
<protein>
    <submittedName>
        <fullName evidence="1">Uncharacterized protein</fullName>
    </submittedName>
</protein>
<gene>
    <name evidence="1" type="ORF">ACFOY2_31560</name>
</gene>
<accession>A0ABV8GFL7</accession>
<sequence length="47" mass="5271">MDDQPTLDGPHPAPDILSYIDDLIANLVDDDMRTWSDSLDYGTDFTV</sequence>
<evidence type="ECO:0000313" key="2">
    <source>
        <dbReference type="Proteomes" id="UP001595851"/>
    </source>
</evidence>
<organism evidence="1 2">
    <name type="scientific">Nonomuraea purpurea</name>
    <dbReference type="NCBI Taxonomy" id="1849276"/>
    <lineage>
        <taxon>Bacteria</taxon>
        <taxon>Bacillati</taxon>
        <taxon>Actinomycetota</taxon>
        <taxon>Actinomycetes</taxon>
        <taxon>Streptosporangiales</taxon>
        <taxon>Streptosporangiaceae</taxon>
        <taxon>Nonomuraea</taxon>
    </lineage>
</organism>
<evidence type="ECO:0000313" key="1">
    <source>
        <dbReference type="EMBL" id="MFC4011805.1"/>
    </source>
</evidence>
<keyword evidence="2" id="KW-1185">Reference proteome</keyword>
<reference evidence="2" key="1">
    <citation type="journal article" date="2019" name="Int. J. Syst. Evol. Microbiol.">
        <title>The Global Catalogue of Microorganisms (GCM) 10K type strain sequencing project: providing services to taxonomists for standard genome sequencing and annotation.</title>
        <authorList>
            <consortium name="The Broad Institute Genomics Platform"/>
            <consortium name="The Broad Institute Genome Sequencing Center for Infectious Disease"/>
            <person name="Wu L."/>
            <person name="Ma J."/>
        </authorList>
    </citation>
    <scope>NUCLEOTIDE SEQUENCE [LARGE SCALE GENOMIC DNA]</scope>
    <source>
        <strain evidence="2">TBRC 1276</strain>
    </source>
</reference>
<dbReference type="RefSeq" id="WP_379531742.1">
    <property type="nucleotide sequence ID" value="NZ_JBHSBI010000018.1"/>
</dbReference>